<evidence type="ECO:0000313" key="1">
    <source>
        <dbReference type="EMBL" id="CAG8512568.1"/>
    </source>
</evidence>
<keyword evidence="2" id="KW-1185">Reference proteome</keyword>
<dbReference type="Proteomes" id="UP000789525">
    <property type="component" value="Unassembled WGS sequence"/>
</dbReference>
<sequence length="91" mass="10124">MTSTTSKPTINSSTNWSTITEEFAKKLGVEIIGNSHESQNNYGEVSCIVKQVLSKKIQISLHRLLGIEPEIQQDIINAIVNPNITEQRSTK</sequence>
<accession>A0ACA9L846</accession>
<organism evidence="1 2">
    <name type="scientific">Acaulospora colombiana</name>
    <dbReference type="NCBI Taxonomy" id="27376"/>
    <lineage>
        <taxon>Eukaryota</taxon>
        <taxon>Fungi</taxon>
        <taxon>Fungi incertae sedis</taxon>
        <taxon>Mucoromycota</taxon>
        <taxon>Glomeromycotina</taxon>
        <taxon>Glomeromycetes</taxon>
        <taxon>Diversisporales</taxon>
        <taxon>Acaulosporaceae</taxon>
        <taxon>Acaulospora</taxon>
    </lineage>
</organism>
<protein>
    <submittedName>
        <fullName evidence="1">7149_t:CDS:1</fullName>
    </submittedName>
</protein>
<gene>
    <name evidence="1" type="ORF">ACOLOM_LOCUS3287</name>
</gene>
<comment type="caution">
    <text evidence="1">The sequence shown here is derived from an EMBL/GenBank/DDBJ whole genome shotgun (WGS) entry which is preliminary data.</text>
</comment>
<dbReference type="EMBL" id="CAJVPT010004798">
    <property type="protein sequence ID" value="CAG8512568.1"/>
    <property type="molecule type" value="Genomic_DNA"/>
</dbReference>
<evidence type="ECO:0000313" key="2">
    <source>
        <dbReference type="Proteomes" id="UP000789525"/>
    </source>
</evidence>
<reference evidence="1" key="1">
    <citation type="submission" date="2021-06" db="EMBL/GenBank/DDBJ databases">
        <authorList>
            <person name="Kallberg Y."/>
            <person name="Tangrot J."/>
            <person name="Rosling A."/>
        </authorList>
    </citation>
    <scope>NUCLEOTIDE SEQUENCE</scope>
    <source>
        <strain evidence="1">CL356</strain>
    </source>
</reference>
<proteinExistence type="predicted"/>
<name>A0ACA9L846_9GLOM</name>